<gene>
    <name evidence="7" type="ORF">AUC60_12720</name>
</gene>
<feature type="transmembrane region" description="Helical" evidence="6">
    <location>
        <begin position="84"/>
        <end position="105"/>
    </location>
</feature>
<evidence type="ECO:0000313" key="7">
    <source>
        <dbReference type="EMBL" id="OUM73532.1"/>
    </source>
</evidence>
<accession>A0A1Y3P483</accession>
<feature type="transmembrane region" description="Helical" evidence="6">
    <location>
        <begin position="59"/>
        <end position="78"/>
    </location>
</feature>
<dbReference type="OrthoDB" id="6120945at2"/>
<name>A0A1Y3P483_9PSED</name>
<dbReference type="PANTHER" id="PTHR33931:SF2">
    <property type="entry name" value="HOLIN-LIKE PROTEIN CIDA"/>
    <property type="match status" value="1"/>
</dbReference>
<evidence type="ECO:0000256" key="2">
    <source>
        <dbReference type="ARBA" id="ARBA00022475"/>
    </source>
</evidence>
<sequence>MLLRGLTWLVLFQLLGTALNHLFLSILPGPIIGLVLLLAFLMVRGEVSEPISQAASSLLRYLPLLLVPPAVGVMVYAAAIAEDFWAIVGALVISLMVALTFVGWLMQKLIERQARAGSHHDA</sequence>
<keyword evidence="2" id="KW-1003">Cell membrane</keyword>
<evidence type="ECO:0000313" key="8">
    <source>
        <dbReference type="Proteomes" id="UP000195440"/>
    </source>
</evidence>
<dbReference type="AlphaFoldDB" id="A0A1Y3P483"/>
<comment type="caution">
    <text evidence="7">The sequence shown here is derived from an EMBL/GenBank/DDBJ whole genome shotgun (WGS) entry which is preliminary data.</text>
</comment>
<dbReference type="EMBL" id="LOHF01000009">
    <property type="protein sequence ID" value="OUM73532.1"/>
    <property type="molecule type" value="Genomic_DNA"/>
</dbReference>
<feature type="transmembrane region" description="Helical" evidence="6">
    <location>
        <begin position="30"/>
        <end position="47"/>
    </location>
</feature>
<dbReference type="PANTHER" id="PTHR33931">
    <property type="entry name" value="HOLIN-LIKE PROTEIN CIDA-RELATED"/>
    <property type="match status" value="1"/>
</dbReference>
<evidence type="ECO:0000256" key="3">
    <source>
        <dbReference type="ARBA" id="ARBA00022692"/>
    </source>
</evidence>
<proteinExistence type="predicted"/>
<dbReference type="GO" id="GO:0016787">
    <property type="term" value="F:hydrolase activity"/>
    <property type="evidence" value="ECO:0007669"/>
    <property type="project" value="UniProtKB-KW"/>
</dbReference>
<keyword evidence="7" id="KW-0378">Hydrolase</keyword>
<dbReference type="GO" id="GO:0005886">
    <property type="term" value="C:plasma membrane"/>
    <property type="evidence" value="ECO:0007669"/>
    <property type="project" value="UniProtKB-SubCell"/>
</dbReference>
<keyword evidence="8" id="KW-1185">Reference proteome</keyword>
<evidence type="ECO:0000256" key="5">
    <source>
        <dbReference type="ARBA" id="ARBA00023136"/>
    </source>
</evidence>
<reference evidence="7 8" key="1">
    <citation type="journal article" date="2017" name="Syst. Appl. Microbiol.">
        <title>Pseudomonas caspiana sp. nov., a citrus pathogen in the Pseudomonas syringae phylogenetic group.</title>
        <authorList>
            <person name="Busquets A."/>
            <person name="Gomila M."/>
            <person name="Beiki F."/>
            <person name="Mulet M."/>
            <person name="Rahimian H."/>
            <person name="Garcia-Valdes E."/>
            <person name="Lalucat J."/>
        </authorList>
    </citation>
    <scope>NUCLEOTIDE SEQUENCE [LARGE SCALE GENOMIC DNA]</scope>
    <source>
        <strain evidence="7 8">FBF102</strain>
    </source>
</reference>
<evidence type="ECO:0000256" key="4">
    <source>
        <dbReference type="ARBA" id="ARBA00022989"/>
    </source>
</evidence>
<evidence type="ECO:0000256" key="6">
    <source>
        <dbReference type="SAM" id="Phobius"/>
    </source>
</evidence>
<dbReference type="RefSeq" id="WP_087267603.1">
    <property type="nucleotide sequence ID" value="NZ_JBJGBV010000011.1"/>
</dbReference>
<dbReference type="Pfam" id="PF03788">
    <property type="entry name" value="LrgA"/>
    <property type="match status" value="1"/>
</dbReference>
<evidence type="ECO:0000256" key="1">
    <source>
        <dbReference type="ARBA" id="ARBA00004651"/>
    </source>
</evidence>
<organism evidence="7 8">
    <name type="scientific">Pseudomonas caspiana</name>
    <dbReference type="NCBI Taxonomy" id="1451454"/>
    <lineage>
        <taxon>Bacteria</taxon>
        <taxon>Pseudomonadati</taxon>
        <taxon>Pseudomonadota</taxon>
        <taxon>Gammaproteobacteria</taxon>
        <taxon>Pseudomonadales</taxon>
        <taxon>Pseudomonadaceae</taxon>
        <taxon>Pseudomonas</taxon>
    </lineage>
</organism>
<keyword evidence="4 6" id="KW-1133">Transmembrane helix</keyword>
<protein>
    <submittedName>
        <fullName evidence="7">Murein hydrolase transporter LrgA</fullName>
    </submittedName>
</protein>
<keyword evidence="5 6" id="KW-0472">Membrane</keyword>
<dbReference type="Proteomes" id="UP000195440">
    <property type="component" value="Unassembled WGS sequence"/>
</dbReference>
<keyword evidence="3 6" id="KW-0812">Transmembrane</keyword>
<comment type="subcellular location">
    <subcellularLocation>
        <location evidence="1">Cell membrane</location>
        <topology evidence="1">Multi-pass membrane protein</topology>
    </subcellularLocation>
</comment>
<dbReference type="InterPro" id="IPR005538">
    <property type="entry name" value="LrgA/CidA"/>
</dbReference>